<dbReference type="InterPro" id="IPR001995">
    <property type="entry name" value="Peptidase_A2_cat"/>
</dbReference>
<dbReference type="Proteomes" id="UP000591131">
    <property type="component" value="Unassembled WGS sequence"/>
</dbReference>
<dbReference type="OrthoDB" id="778454at2759"/>
<dbReference type="SUPFAM" id="SSF50630">
    <property type="entry name" value="Acid proteases"/>
    <property type="match status" value="1"/>
</dbReference>
<organism evidence="4 5">
    <name type="scientific">Perkinsus chesapeaki</name>
    <name type="common">Clam parasite</name>
    <name type="synonym">Perkinsus andrewsi</name>
    <dbReference type="NCBI Taxonomy" id="330153"/>
    <lineage>
        <taxon>Eukaryota</taxon>
        <taxon>Sar</taxon>
        <taxon>Alveolata</taxon>
        <taxon>Perkinsozoa</taxon>
        <taxon>Perkinsea</taxon>
        <taxon>Perkinsida</taxon>
        <taxon>Perkinsidae</taxon>
        <taxon>Perkinsus</taxon>
    </lineage>
</organism>
<dbReference type="PROSITE" id="PS00141">
    <property type="entry name" value="ASP_PROTEASE"/>
    <property type="match status" value="1"/>
</dbReference>
<comment type="caution">
    <text evidence="4">The sequence shown here is derived from an EMBL/GenBank/DDBJ whole genome shotgun (WGS) entry which is preliminary data.</text>
</comment>
<feature type="region of interest" description="Disordered" evidence="2">
    <location>
        <begin position="1"/>
        <end position="189"/>
    </location>
</feature>
<evidence type="ECO:0000256" key="1">
    <source>
        <dbReference type="ARBA" id="ARBA00022801"/>
    </source>
</evidence>
<feature type="compositionally biased region" description="Polar residues" evidence="2">
    <location>
        <begin position="120"/>
        <end position="153"/>
    </location>
</feature>
<dbReference type="PROSITE" id="PS50175">
    <property type="entry name" value="ASP_PROT_RETROV"/>
    <property type="match status" value="1"/>
</dbReference>
<feature type="compositionally biased region" description="Low complexity" evidence="2">
    <location>
        <begin position="64"/>
        <end position="94"/>
    </location>
</feature>
<feature type="compositionally biased region" description="Low complexity" evidence="2">
    <location>
        <begin position="162"/>
        <end position="183"/>
    </location>
</feature>
<dbReference type="InterPro" id="IPR021109">
    <property type="entry name" value="Peptidase_aspartic_dom_sf"/>
</dbReference>
<keyword evidence="5" id="KW-1185">Reference proteome</keyword>
<evidence type="ECO:0000256" key="2">
    <source>
        <dbReference type="SAM" id="MobiDB-lite"/>
    </source>
</evidence>
<gene>
    <name evidence="4" type="ORF">FOL47_000448</name>
</gene>
<dbReference type="GO" id="GO:0006508">
    <property type="term" value="P:proteolysis"/>
    <property type="evidence" value="ECO:0007669"/>
    <property type="project" value="InterPro"/>
</dbReference>
<dbReference type="GO" id="GO:0004190">
    <property type="term" value="F:aspartic-type endopeptidase activity"/>
    <property type="evidence" value="ECO:0007669"/>
    <property type="project" value="InterPro"/>
</dbReference>
<dbReference type="EMBL" id="JAAPAO010001071">
    <property type="protein sequence ID" value="KAF4651386.1"/>
    <property type="molecule type" value="Genomic_DNA"/>
</dbReference>
<name>A0A7J6KY80_PERCH</name>
<dbReference type="AlphaFoldDB" id="A0A7J6KY80"/>
<evidence type="ECO:0000313" key="4">
    <source>
        <dbReference type="EMBL" id="KAF4651386.1"/>
    </source>
</evidence>
<feature type="compositionally biased region" description="Polar residues" evidence="2">
    <location>
        <begin position="42"/>
        <end position="58"/>
    </location>
</feature>
<sequence length="910" mass="100691">MRRSPRLNDDPPVNEIPTNDDPPVNEIPINNFPSNDDPPVNSFPSNNDPPVNNFQSNGDPPVINSPSNDDPPVNNSPSNDDPPANNLPPNDDLSIYNLPLGNETRRQLRQPQASIPLRVSVNQNQAGTSALNLPPSTSTNNVRSGPTTLSRPSTWMPYRPETSTSPTDNSPPSASYASAPGIAPQGGEPWSAIQARYDQGNSRPHYPDWSWSQSDDWYRSDDGSWKKKSTKSDVQKVYNNVMWFKQVLGRAWQGTNDSISLLEFRSKLFQSADYKWADDCTQYFLLKHNLSDAIQSLVDGYENDHPIDVTRFSDPYGKDSPYWREGSAQVWNYLTTTYAGSDGDRLEERWCAQWLAKELTWLDFWSTFDSVGRELARSRGVTSLSEQEKRCRLYQAMPSACQTYLNERGYRQPGVLSFAKLAEACQAWCETHWDHKQVNLTALSAEVSHSGQRTGGYGNYGNSSKPRWPPRSKRVREDAKILTDEFNRLVISSRCGRCLAKEGGHAAVTCCGPIAQPEGRCPFCGLKHAEYQLCPQDYDTFNCDCPRCGRKHHGAWACKAPTPTSKIIAAVCLSPVTPEDPVLEVTLGDHKTMVEALIDTGAQISVLSPSVLKGLGSVVLESTHLTLTTADWSKPNVLGMIKALPVHLPQGCEVKVDFLVSATDLTRPVILSASFLKELNAVWHVGKGQLILGGRSIDLSQHLSVCTPRGRSPYQPGNNAVELCNLAVGVEDSVDEPPKVPVDVIKDISLSQSPPDKHRRLLTPDLLDLENAHPSYEGSSVPPRAFTWELAPPTPTSKLGRYVLHVPWNSSERPNGVNNVTSARRTVATDARLSSEERSDYIGVIKTLYDEKFIVPDADEVVTFLPSFPVVRKQAKSTKVRLVVDPSQDLNPLCWSGNPPMDTVFPASLL</sequence>
<dbReference type="Gene3D" id="2.40.70.10">
    <property type="entry name" value="Acid Proteases"/>
    <property type="match status" value="1"/>
</dbReference>
<keyword evidence="1" id="KW-0378">Hydrolase</keyword>
<evidence type="ECO:0000259" key="3">
    <source>
        <dbReference type="PROSITE" id="PS50175"/>
    </source>
</evidence>
<feature type="domain" description="Peptidase A2" evidence="3">
    <location>
        <begin position="594"/>
        <end position="608"/>
    </location>
</feature>
<protein>
    <recommendedName>
        <fullName evidence="3">Peptidase A2 domain-containing protein</fullName>
    </recommendedName>
</protein>
<dbReference type="CDD" id="cd00303">
    <property type="entry name" value="retropepsin_like"/>
    <property type="match status" value="1"/>
</dbReference>
<dbReference type="InterPro" id="IPR001969">
    <property type="entry name" value="Aspartic_peptidase_AS"/>
</dbReference>
<proteinExistence type="predicted"/>
<feature type="region of interest" description="Disordered" evidence="2">
    <location>
        <begin position="455"/>
        <end position="474"/>
    </location>
</feature>
<evidence type="ECO:0000313" key="5">
    <source>
        <dbReference type="Proteomes" id="UP000591131"/>
    </source>
</evidence>
<accession>A0A7J6KY80</accession>
<reference evidence="4 5" key="1">
    <citation type="submission" date="2020-04" db="EMBL/GenBank/DDBJ databases">
        <title>Perkinsus chesapeaki whole genome sequence.</title>
        <authorList>
            <person name="Bogema D.R."/>
        </authorList>
    </citation>
    <scope>NUCLEOTIDE SEQUENCE [LARGE SCALE GENOMIC DNA]</scope>
    <source>
        <strain evidence="4">ATCC PRA-425</strain>
    </source>
</reference>